<evidence type="ECO:0000259" key="3">
    <source>
        <dbReference type="Pfam" id="PF17921"/>
    </source>
</evidence>
<reference evidence="4" key="1">
    <citation type="journal article" date="2022" name="Int. J. Mol. Sci.">
        <title>Draft Genome of Tanacetum Coccineum: Genomic Comparison of Closely Related Tanacetum-Family Plants.</title>
        <authorList>
            <person name="Yamashiro T."/>
            <person name="Shiraishi A."/>
            <person name="Nakayama K."/>
            <person name="Satake H."/>
        </authorList>
    </citation>
    <scope>NUCLEOTIDE SEQUENCE</scope>
</reference>
<feature type="domain" description="Reverse transcriptase/retrotransposon-derived protein RNase H-like" evidence="2">
    <location>
        <begin position="76"/>
        <end position="135"/>
    </location>
</feature>
<dbReference type="InterPro" id="IPR012337">
    <property type="entry name" value="RNaseH-like_sf"/>
</dbReference>
<keyword evidence="4" id="KW-0695">RNA-directed DNA polymerase</keyword>
<dbReference type="Proteomes" id="UP001151760">
    <property type="component" value="Unassembled WGS sequence"/>
</dbReference>
<dbReference type="Gene3D" id="3.30.70.270">
    <property type="match status" value="1"/>
</dbReference>
<reference evidence="4" key="2">
    <citation type="submission" date="2022-01" db="EMBL/GenBank/DDBJ databases">
        <authorList>
            <person name="Yamashiro T."/>
            <person name="Shiraishi A."/>
            <person name="Satake H."/>
            <person name="Nakayama K."/>
        </authorList>
    </citation>
    <scope>NUCLEOTIDE SEQUENCE</scope>
</reference>
<dbReference type="Gene3D" id="1.10.340.70">
    <property type="match status" value="1"/>
</dbReference>
<dbReference type="InterPro" id="IPR043502">
    <property type="entry name" value="DNA/RNA_pol_sf"/>
</dbReference>
<dbReference type="Pfam" id="PF17919">
    <property type="entry name" value="RT_RNaseH_2"/>
    <property type="match status" value="1"/>
</dbReference>
<evidence type="ECO:0000256" key="1">
    <source>
        <dbReference type="ARBA" id="ARBA00023268"/>
    </source>
</evidence>
<dbReference type="InterPro" id="IPR036397">
    <property type="entry name" value="RNaseH_sf"/>
</dbReference>
<sequence length="406" mass="46717">MVKEDIVLDHKISKNRLEVDRAKVDVISKLPPPTTVKGVRSFLGHVGFYRRFIQDFSKIARPMTHLLEKDTPFVFSDECLASFKILKKRLTEAPILVSPDWDLPFELMCDASDYAVGAVLGQRKDKYFRPIHYANGQEAMDILQACHHGPTGGHHGPNYTTKKVFDFGFFWPTIYRDAQDLVAHCDSCQRQEKISQRDEIPQNPIQVEVSNRGLKRILERTIGEHRARWAYKLDDALWAFRTAYKTPIGCMPYKMVYGKACHLPIELKHKAYWALKWTNFDLKTAGDHHKVQLNELNELRDQDYESSLIYKEKTKKIHDAKIKNCEFHVGDRVLLFNSRLKLFSGKLKSRSTGPFTVAQVFPYGTIELSQADGPNFKVNGHCVKHYFGGDIPLTDVPDLQTFAMEK</sequence>
<dbReference type="SUPFAM" id="SSF56672">
    <property type="entry name" value="DNA/RNA polymerases"/>
    <property type="match status" value="1"/>
</dbReference>
<dbReference type="InterPro" id="IPR050951">
    <property type="entry name" value="Retrovirus_Pol_polyprotein"/>
</dbReference>
<proteinExistence type="predicted"/>
<dbReference type="PANTHER" id="PTHR37984:SF5">
    <property type="entry name" value="PROTEIN NYNRIN-LIKE"/>
    <property type="match status" value="1"/>
</dbReference>
<dbReference type="PANTHER" id="PTHR37984">
    <property type="entry name" value="PROTEIN CBG26694"/>
    <property type="match status" value="1"/>
</dbReference>
<dbReference type="InterPro" id="IPR041588">
    <property type="entry name" value="Integrase_H2C2"/>
</dbReference>
<keyword evidence="4" id="KW-0548">Nucleotidyltransferase</keyword>
<keyword evidence="4" id="KW-0808">Transferase</keyword>
<name>A0ABQ5J2I1_9ASTR</name>
<dbReference type="InterPro" id="IPR041577">
    <property type="entry name" value="RT_RNaseH_2"/>
</dbReference>
<protein>
    <submittedName>
        <fullName evidence="4">Reverse transcriptase domain-containing protein</fullName>
    </submittedName>
</protein>
<evidence type="ECO:0000313" key="4">
    <source>
        <dbReference type="EMBL" id="GJU06713.1"/>
    </source>
</evidence>
<evidence type="ECO:0000313" key="5">
    <source>
        <dbReference type="Proteomes" id="UP001151760"/>
    </source>
</evidence>
<feature type="domain" description="Integrase zinc-binding" evidence="3">
    <location>
        <begin position="139"/>
        <end position="191"/>
    </location>
</feature>
<dbReference type="SUPFAM" id="SSF53098">
    <property type="entry name" value="Ribonuclease H-like"/>
    <property type="match status" value="1"/>
</dbReference>
<dbReference type="GO" id="GO:0003964">
    <property type="term" value="F:RNA-directed DNA polymerase activity"/>
    <property type="evidence" value="ECO:0007669"/>
    <property type="project" value="UniProtKB-KW"/>
</dbReference>
<keyword evidence="1" id="KW-0511">Multifunctional enzyme</keyword>
<organism evidence="4 5">
    <name type="scientific">Tanacetum coccineum</name>
    <dbReference type="NCBI Taxonomy" id="301880"/>
    <lineage>
        <taxon>Eukaryota</taxon>
        <taxon>Viridiplantae</taxon>
        <taxon>Streptophyta</taxon>
        <taxon>Embryophyta</taxon>
        <taxon>Tracheophyta</taxon>
        <taxon>Spermatophyta</taxon>
        <taxon>Magnoliopsida</taxon>
        <taxon>eudicotyledons</taxon>
        <taxon>Gunneridae</taxon>
        <taxon>Pentapetalae</taxon>
        <taxon>asterids</taxon>
        <taxon>campanulids</taxon>
        <taxon>Asterales</taxon>
        <taxon>Asteraceae</taxon>
        <taxon>Asteroideae</taxon>
        <taxon>Anthemideae</taxon>
        <taxon>Anthemidinae</taxon>
        <taxon>Tanacetum</taxon>
    </lineage>
</organism>
<gene>
    <name evidence="4" type="ORF">Tco_1123143</name>
</gene>
<dbReference type="Gene3D" id="3.30.420.10">
    <property type="entry name" value="Ribonuclease H-like superfamily/Ribonuclease H"/>
    <property type="match status" value="1"/>
</dbReference>
<dbReference type="InterPro" id="IPR043128">
    <property type="entry name" value="Rev_trsase/Diguanyl_cyclase"/>
</dbReference>
<keyword evidence="5" id="KW-1185">Reference proteome</keyword>
<accession>A0ABQ5J2I1</accession>
<dbReference type="Pfam" id="PF17921">
    <property type="entry name" value="Integrase_H2C2"/>
    <property type="match status" value="1"/>
</dbReference>
<comment type="caution">
    <text evidence="4">The sequence shown here is derived from an EMBL/GenBank/DDBJ whole genome shotgun (WGS) entry which is preliminary data.</text>
</comment>
<dbReference type="EMBL" id="BQNB010021468">
    <property type="protein sequence ID" value="GJU06713.1"/>
    <property type="molecule type" value="Genomic_DNA"/>
</dbReference>
<evidence type="ECO:0000259" key="2">
    <source>
        <dbReference type="Pfam" id="PF17919"/>
    </source>
</evidence>